<dbReference type="PRINTS" id="PR01576">
    <property type="entry name" value="PDEFORMYLASE"/>
</dbReference>
<dbReference type="Proteomes" id="UP000217838">
    <property type="component" value="Unassembled WGS sequence"/>
</dbReference>
<evidence type="ECO:0000313" key="4">
    <source>
        <dbReference type="Proteomes" id="UP000217838"/>
    </source>
</evidence>
<comment type="function">
    <text evidence="2">Removes the formyl group from the N-terminal Met of newly synthesized proteins. Requires at least a dipeptide for an efficient rate of reaction. N-terminal L-methionine is a prerequisite for activity but the enzyme has broad specificity at other positions.</text>
</comment>
<keyword evidence="2" id="KW-0479">Metal-binding</keyword>
<dbReference type="Gene3D" id="3.90.45.10">
    <property type="entry name" value="Peptide deformylase"/>
    <property type="match status" value="1"/>
</dbReference>
<dbReference type="PIRSF" id="PIRSF004749">
    <property type="entry name" value="Pep_def"/>
    <property type="match status" value="1"/>
</dbReference>
<dbReference type="CDD" id="cd00487">
    <property type="entry name" value="Pep_deformylase"/>
    <property type="match status" value="1"/>
</dbReference>
<feature type="binding site" evidence="2">
    <location>
        <position position="98"/>
    </location>
    <ligand>
        <name>Fe cation</name>
        <dbReference type="ChEBI" id="CHEBI:24875"/>
    </ligand>
</feature>
<organism evidence="3 4">
    <name type="scientific">Aerophobetes bacterium</name>
    <dbReference type="NCBI Taxonomy" id="2030807"/>
    <lineage>
        <taxon>Bacteria</taxon>
        <taxon>Candidatus Aerophobota</taxon>
    </lineage>
</organism>
<dbReference type="EMBL" id="NVUU01000019">
    <property type="protein sequence ID" value="PCI95426.1"/>
    <property type="molecule type" value="Genomic_DNA"/>
</dbReference>
<evidence type="ECO:0000256" key="2">
    <source>
        <dbReference type="HAMAP-Rule" id="MF_00163"/>
    </source>
</evidence>
<keyword evidence="2" id="KW-0408">Iron</keyword>
<dbReference type="PANTHER" id="PTHR10458">
    <property type="entry name" value="PEPTIDE DEFORMYLASE"/>
    <property type="match status" value="1"/>
</dbReference>
<feature type="binding site" evidence="2">
    <location>
        <position position="140"/>
    </location>
    <ligand>
        <name>Fe cation</name>
        <dbReference type="ChEBI" id="CHEBI:24875"/>
    </ligand>
</feature>
<dbReference type="NCBIfam" id="TIGR00079">
    <property type="entry name" value="pept_deformyl"/>
    <property type="match status" value="1"/>
</dbReference>
<name>A0A2A4YKT2_UNCAE</name>
<feature type="active site" evidence="2">
    <location>
        <position position="141"/>
    </location>
</feature>
<gene>
    <name evidence="2 3" type="primary">def</name>
    <name evidence="3" type="ORF">COB11_02210</name>
</gene>
<dbReference type="InterPro" id="IPR036821">
    <property type="entry name" value="Peptide_deformylase_sf"/>
</dbReference>
<protein>
    <recommendedName>
        <fullName evidence="2">Peptide deformylase</fullName>
        <shortName evidence="2">PDF</shortName>
        <ecNumber evidence="2">3.5.1.88</ecNumber>
    </recommendedName>
    <alternativeName>
        <fullName evidence="2">Polypeptide deformylase</fullName>
    </alternativeName>
</protein>
<dbReference type="Pfam" id="PF01327">
    <property type="entry name" value="Pep_deformylase"/>
    <property type="match status" value="1"/>
</dbReference>
<dbReference type="GO" id="GO:0006412">
    <property type="term" value="P:translation"/>
    <property type="evidence" value="ECO:0007669"/>
    <property type="project" value="UniProtKB-UniRule"/>
</dbReference>
<dbReference type="PANTHER" id="PTHR10458:SF22">
    <property type="entry name" value="PEPTIDE DEFORMYLASE"/>
    <property type="match status" value="1"/>
</dbReference>
<keyword evidence="2" id="KW-0378">Hydrolase</keyword>
<comment type="cofactor">
    <cofactor evidence="2">
        <name>Fe(2+)</name>
        <dbReference type="ChEBI" id="CHEBI:29033"/>
    </cofactor>
    <text evidence="2">Binds 1 Fe(2+) ion.</text>
</comment>
<comment type="similarity">
    <text evidence="1 2">Belongs to the polypeptide deformylase family.</text>
</comment>
<proteinExistence type="inferred from homology"/>
<sequence length="177" mass="20328">MKYKLRYYGDPVLREKSEPVKEVNDETRSFVKEMIKIMYSSNGMGLAAIQVGVPLRIFITTVRSVDGEGYPVYGSPQVYINPKITVTDPTVWVEQEGCLSLPKIYEDVPRPTSIKVEALDENGKLFEEDLTLWMARPRLHENDHLNGVLSIDRAPSHRKSALRSQLKKIKKRYCDKK</sequence>
<dbReference type="GO" id="GO:0042586">
    <property type="term" value="F:peptide deformylase activity"/>
    <property type="evidence" value="ECO:0007669"/>
    <property type="project" value="UniProtKB-UniRule"/>
</dbReference>
<dbReference type="EC" id="3.5.1.88" evidence="2"/>
<evidence type="ECO:0000313" key="3">
    <source>
        <dbReference type="EMBL" id="PCI95426.1"/>
    </source>
</evidence>
<accession>A0A2A4YKT2</accession>
<keyword evidence="2" id="KW-0648">Protein biosynthesis</keyword>
<dbReference type="AlphaFoldDB" id="A0A2A4YKT2"/>
<dbReference type="InterPro" id="IPR023635">
    <property type="entry name" value="Peptide_deformylase"/>
</dbReference>
<dbReference type="SUPFAM" id="SSF56420">
    <property type="entry name" value="Peptide deformylase"/>
    <property type="match status" value="1"/>
</dbReference>
<dbReference type="HAMAP" id="MF_00163">
    <property type="entry name" value="Pep_deformylase"/>
    <property type="match status" value="1"/>
</dbReference>
<dbReference type="NCBIfam" id="NF001159">
    <property type="entry name" value="PRK00150.1-3"/>
    <property type="match status" value="1"/>
</dbReference>
<evidence type="ECO:0000256" key="1">
    <source>
        <dbReference type="ARBA" id="ARBA00010759"/>
    </source>
</evidence>
<comment type="catalytic activity">
    <reaction evidence="2">
        <text>N-terminal N-formyl-L-methionyl-[peptide] + H2O = N-terminal L-methionyl-[peptide] + formate</text>
        <dbReference type="Rhea" id="RHEA:24420"/>
        <dbReference type="Rhea" id="RHEA-COMP:10639"/>
        <dbReference type="Rhea" id="RHEA-COMP:10640"/>
        <dbReference type="ChEBI" id="CHEBI:15377"/>
        <dbReference type="ChEBI" id="CHEBI:15740"/>
        <dbReference type="ChEBI" id="CHEBI:49298"/>
        <dbReference type="ChEBI" id="CHEBI:64731"/>
        <dbReference type="EC" id="3.5.1.88"/>
    </reaction>
</comment>
<dbReference type="GO" id="GO:0046872">
    <property type="term" value="F:metal ion binding"/>
    <property type="evidence" value="ECO:0007669"/>
    <property type="project" value="UniProtKB-KW"/>
</dbReference>
<comment type="caution">
    <text evidence="3">The sequence shown here is derived from an EMBL/GenBank/DDBJ whole genome shotgun (WGS) entry which is preliminary data.</text>
</comment>
<reference evidence="4" key="1">
    <citation type="submission" date="2017-08" db="EMBL/GenBank/DDBJ databases">
        <title>A dynamic microbial community with high functional redundancy inhabits the cold, oxic subseafloor aquifer.</title>
        <authorList>
            <person name="Tully B.J."/>
            <person name="Wheat C.G."/>
            <person name="Glazer B.T."/>
            <person name="Huber J.A."/>
        </authorList>
    </citation>
    <scope>NUCLEOTIDE SEQUENCE [LARGE SCALE GENOMIC DNA]</scope>
</reference>
<feature type="binding site" evidence="2">
    <location>
        <position position="144"/>
    </location>
    <ligand>
        <name>Fe cation</name>
        <dbReference type="ChEBI" id="CHEBI:24875"/>
    </ligand>
</feature>